<feature type="domain" description="B30.2/SPRY" evidence="8">
    <location>
        <begin position="277"/>
        <end position="468"/>
    </location>
</feature>
<dbReference type="Pfam" id="PF00622">
    <property type="entry name" value="SPRY"/>
    <property type="match status" value="1"/>
</dbReference>
<evidence type="ECO:0000256" key="2">
    <source>
        <dbReference type="ARBA" id="ARBA00022771"/>
    </source>
</evidence>
<name>A0A8C8YR40_PROSS</name>
<dbReference type="AlphaFoldDB" id="A0A8C8YR40"/>
<evidence type="ECO:0000313" key="9">
    <source>
        <dbReference type="Ensembl" id="ENSPSMP00000005843.1"/>
    </source>
</evidence>
<dbReference type="PRINTS" id="PR01407">
    <property type="entry name" value="BUTYPHLNCDUF"/>
</dbReference>
<dbReference type="Gene3D" id="3.30.160.60">
    <property type="entry name" value="Classic Zinc Finger"/>
    <property type="match status" value="1"/>
</dbReference>
<dbReference type="CDD" id="cd16607">
    <property type="entry name" value="RING-HC_TRIM60-like_C-IV"/>
    <property type="match status" value="1"/>
</dbReference>
<feature type="coiled-coil region" evidence="5">
    <location>
        <begin position="142"/>
        <end position="194"/>
    </location>
</feature>
<dbReference type="Ensembl" id="ENSPSMT00000006941.1">
    <property type="protein sequence ID" value="ENSPSMP00000005843.1"/>
    <property type="gene ID" value="ENSPSMG00000004441.1"/>
</dbReference>
<dbReference type="PROSITE" id="PS50119">
    <property type="entry name" value="ZF_BBOX"/>
    <property type="match status" value="1"/>
</dbReference>
<evidence type="ECO:0000259" key="8">
    <source>
        <dbReference type="PROSITE" id="PS50188"/>
    </source>
</evidence>
<dbReference type="PROSITE" id="PS50089">
    <property type="entry name" value="ZF_RING_2"/>
    <property type="match status" value="1"/>
</dbReference>
<keyword evidence="1" id="KW-0479">Metal-binding</keyword>
<dbReference type="SMART" id="SM00336">
    <property type="entry name" value="BBOX"/>
    <property type="match status" value="1"/>
</dbReference>
<dbReference type="FunFam" id="2.60.120.920:FF:000004">
    <property type="entry name" value="Butyrophilin subfamily 1 member A1"/>
    <property type="match status" value="1"/>
</dbReference>
<sequence>MAAVAAAVAGFQAEAKCPICLDYLRDPVTIECGHNFCRSCVQQSWADLQDSFPCPVCRYRCEEGHFRSNTQLGRMVEIARLLHSPRGNKKGQEETSLCDKHSQVLSAFCEEDLEMLCPLCTQAPEHHGHHVRPVEEAASHHRKRLRSYMEALKKRLADLQKLISIQRKKPLELREKVENQRQELSSEFEHLNQFLDREEHAMLSRLDEEEKDIEQKLSANITAFSNYLSTLKSQLSKVIELSGLSEVEMLSQIKVFYRSENEASPSIFSIHLRREACSFPPQYSALERIIRRFKVDVMLDPETAHPNLMVSEDKKCVRFTKRKQKVRALPRRFTGRPVVLGFPYFHSGRHFWEVEVGDKSEWAVGVCKDSLPTKARRPPSPWQGCWTVRLQDSGYDAPGAVPAPLLDVKDRVIGVFLDCELGEISFYDMAEKSRICTFSDTFSGPLRPYFRVGPDSKPLRVCTGADCE</sequence>
<dbReference type="InterPro" id="IPR043136">
    <property type="entry name" value="B30.2/SPRY_sf"/>
</dbReference>
<dbReference type="Pfam" id="PF15227">
    <property type="entry name" value="zf-C3HC4_4"/>
    <property type="match status" value="1"/>
</dbReference>
<evidence type="ECO:0000256" key="4">
    <source>
        <dbReference type="PROSITE-ProRule" id="PRU00024"/>
    </source>
</evidence>
<evidence type="ECO:0000256" key="3">
    <source>
        <dbReference type="ARBA" id="ARBA00022833"/>
    </source>
</evidence>
<accession>A0A8C8YR40</accession>
<dbReference type="SUPFAM" id="SSF57845">
    <property type="entry name" value="B-box zinc-binding domain"/>
    <property type="match status" value="1"/>
</dbReference>
<dbReference type="Proteomes" id="UP000694414">
    <property type="component" value="Unplaced"/>
</dbReference>
<dbReference type="Pfam" id="PF13765">
    <property type="entry name" value="PRY"/>
    <property type="match status" value="1"/>
</dbReference>
<protein>
    <submittedName>
        <fullName evidence="9">Tripartite motif containing 75</fullName>
    </submittedName>
</protein>
<dbReference type="InterPro" id="IPR006574">
    <property type="entry name" value="PRY"/>
</dbReference>
<reference evidence="9" key="2">
    <citation type="submission" date="2025-09" db="UniProtKB">
        <authorList>
            <consortium name="Ensembl"/>
        </authorList>
    </citation>
    <scope>IDENTIFICATION</scope>
</reference>
<keyword evidence="2 4" id="KW-0863">Zinc-finger</keyword>
<evidence type="ECO:0000259" key="6">
    <source>
        <dbReference type="PROSITE" id="PS50089"/>
    </source>
</evidence>
<dbReference type="Gene3D" id="2.60.120.920">
    <property type="match status" value="1"/>
</dbReference>
<dbReference type="SUPFAM" id="SSF57850">
    <property type="entry name" value="RING/U-box"/>
    <property type="match status" value="1"/>
</dbReference>
<evidence type="ECO:0000313" key="10">
    <source>
        <dbReference type="Proteomes" id="UP000694414"/>
    </source>
</evidence>
<gene>
    <name evidence="9" type="primary">TRIM75</name>
</gene>
<dbReference type="GO" id="GO:0008270">
    <property type="term" value="F:zinc ion binding"/>
    <property type="evidence" value="ECO:0007669"/>
    <property type="project" value="UniProtKB-KW"/>
</dbReference>
<dbReference type="SUPFAM" id="SSF49899">
    <property type="entry name" value="Concanavalin A-like lectins/glucanases"/>
    <property type="match status" value="1"/>
</dbReference>
<dbReference type="InterPro" id="IPR001841">
    <property type="entry name" value="Znf_RING"/>
</dbReference>
<dbReference type="PANTHER" id="PTHR24103">
    <property type="entry name" value="E3 UBIQUITIN-PROTEIN LIGASE TRIM"/>
    <property type="match status" value="1"/>
</dbReference>
<keyword evidence="5" id="KW-0175">Coiled coil</keyword>
<dbReference type="InterPro" id="IPR003877">
    <property type="entry name" value="SPRY_dom"/>
</dbReference>
<dbReference type="PROSITE" id="PS50188">
    <property type="entry name" value="B302_SPRY"/>
    <property type="match status" value="1"/>
</dbReference>
<dbReference type="Gene3D" id="3.30.40.10">
    <property type="entry name" value="Zinc/RING finger domain, C3HC4 (zinc finger)"/>
    <property type="match status" value="1"/>
</dbReference>
<dbReference type="GeneTree" id="ENSGT00940000162839"/>
<dbReference type="SMART" id="SM00449">
    <property type="entry name" value="SPRY"/>
    <property type="match status" value="1"/>
</dbReference>
<evidence type="ECO:0000259" key="7">
    <source>
        <dbReference type="PROSITE" id="PS50119"/>
    </source>
</evidence>
<organism evidence="9 10">
    <name type="scientific">Prolemur simus</name>
    <name type="common">Greater bamboo lemur</name>
    <name type="synonym">Hapalemur simus</name>
    <dbReference type="NCBI Taxonomy" id="1328070"/>
    <lineage>
        <taxon>Eukaryota</taxon>
        <taxon>Metazoa</taxon>
        <taxon>Chordata</taxon>
        <taxon>Craniata</taxon>
        <taxon>Vertebrata</taxon>
        <taxon>Euteleostomi</taxon>
        <taxon>Mammalia</taxon>
        <taxon>Eutheria</taxon>
        <taxon>Euarchontoglires</taxon>
        <taxon>Primates</taxon>
        <taxon>Strepsirrhini</taxon>
        <taxon>Lemuriformes</taxon>
        <taxon>Lemuridae</taxon>
        <taxon>Prolemur</taxon>
    </lineage>
</organism>
<dbReference type="SMART" id="SM00589">
    <property type="entry name" value="PRY"/>
    <property type="match status" value="1"/>
</dbReference>
<dbReference type="SMART" id="SM00184">
    <property type="entry name" value="RING"/>
    <property type="match status" value="1"/>
</dbReference>
<dbReference type="Pfam" id="PF00643">
    <property type="entry name" value="zf-B_box"/>
    <property type="match status" value="1"/>
</dbReference>
<feature type="domain" description="B box-type" evidence="7">
    <location>
        <begin position="93"/>
        <end position="134"/>
    </location>
</feature>
<keyword evidence="3" id="KW-0862">Zinc</keyword>
<dbReference type="InterPro" id="IPR017907">
    <property type="entry name" value="Znf_RING_CS"/>
</dbReference>
<dbReference type="InterPro" id="IPR000315">
    <property type="entry name" value="Znf_B-box"/>
</dbReference>
<dbReference type="InterPro" id="IPR013083">
    <property type="entry name" value="Znf_RING/FYVE/PHD"/>
</dbReference>
<keyword evidence="10" id="KW-1185">Reference proteome</keyword>
<reference evidence="9" key="1">
    <citation type="submission" date="2025-08" db="UniProtKB">
        <authorList>
            <consortium name="Ensembl"/>
        </authorList>
    </citation>
    <scope>IDENTIFICATION</scope>
</reference>
<proteinExistence type="predicted"/>
<dbReference type="CDD" id="cd15829">
    <property type="entry name" value="SPRY_PRY_TRIM75"/>
    <property type="match status" value="1"/>
</dbReference>
<evidence type="ECO:0000256" key="1">
    <source>
        <dbReference type="ARBA" id="ARBA00022723"/>
    </source>
</evidence>
<dbReference type="InterPro" id="IPR013320">
    <property type="entry name" value="ConA-like_dom_sf"/>
</dbReference>
<feature type="domain" description="RING-type" evidence="6">
    <location>
        <begin position="17"/>
        <end position="58"/>
    </location>
</feature>
<dbReference type="PROSITE" id="PS00518">
    <property type="entry name" value="ZF_RING_1"/>
    <property type="match status" value="1"/>
</dbReference>
<dbReference type="InterPro" id="IPR035785">
    <property type="entry name" value="SPRY/PRY_TRIM75"/>
</dbReference>
<evidence type="ECO:0000256" key="5">
    <source>
        <dbReference type="SAM" id="Coils"/>
    </source>
</evidence>
<dbReference type="InterPro" id="IPR050143">
    <property type="entry name" value="TRIM/RBCC"/>
</dbReference>
<dbReference type="InterPro" id="IPR003879">
    <property type="entry name" value="Butyrophylin_SPRY"/>
</dbReference>
<dbReference type="InterPro" id="IPR001870">
    <property type="entry name" value="B30.2/SPRY"/>
</dbReference>